<gene>
    <name evidence="2" type="ORF">VIBC2010_18619</name>
</gene>
<dbReference type="Proteomes" id="UP000002943">
    <property type="component" value="Unassembled WGS sequence"/>
</dbReference>
<evidence type="ECO:0000313" key="3">
    <source>
        <dbReference type="Proteomes" id="UP000002943"/>
    </source>
</evidence>
<dbReference type="eggNOG" id="ENOG5032ZB3">
    <property type="taxonomic scope" value="Bacteria"/>
</dbReference>
<evidence type="ECO:0000313" key="2">
    <source>
        <dbReference type="EMBL" id="EFP97433.1"/>
    </source>
</evidence>
<dbReference type="EMBL" id="AEIU01000059">
    <property type="protein sequence ID" value="EFP97433.1"/>
    <property type="molecule type" value="Genomic_DNA"/>
</dbReference>
<evidence type="ECO:0000256" key="1">
    <source>
        <dbReference type="SAM" id="MobiDB-lite"/>
    </source>
</evidence>
<comment type="caution">
    <text evidence="2">The sequence shown here is derived from an EMBL/GenBank/DDBJ whole genome shotgun (WGS) entry which is preliminary data.</text>
</comment>
<protein>
    <recommendedName>
        <fullName evidence="4">Phage protein</fullName>
    </recommendedName>
</protein>
<dbReference type="RefSeq" id="WP_009600625.1">
    <property type="nucleotide sequence ID" value="NZ_AEIU01000059.1"/>
</dbReference>
<keyword evidence="3" id="KW-1185">Reference proteome</keyword>
<feature type="region of interest" description="Disordered" evidence="1">
    <location>
        <begin position="1"/>
        <end position="26"/>
    </location>
</feature>
<accession>E3BHZ4</accession>
<dbReference type="AlphaFoldDB" id="E3BHZ4"/>
<name>E3BHZ4_9VIBR</name>
<sequence>MTSKKDLPRGVRNNNPTNIEFSPANDWKGQRGSDGRFVIFNNPAHGFRAGAKVLRSYHRQGFVTLSQMINRFAPSHENDTSGYVRNVSKWSGIGENQVVDVTDSAQLATVLHSMSRMEVGPYYTLKMARKGVEMA</sequence>
<dbReference type="OrthoDB" id="8849052at2"/>
<dbReference type="STRING" id="796620.VIBC2010_18619"/>
<reference evidence="2 3" key="1">
    <citation type="journal article" date="2012" name="Int. J. Syst. Evol. Microbiol.">
        <title>Vibrio caribbeanicus sp. nov., isolated from the marine sponge Scleritoderma cyanea.</title>
        <authorList>
            <person name="Hoffmann M."/>
            <person name="Monday S.R."/>
            <person name="Allard M.W."/>
            <person name="Strain E.A."/>
            <person name="Whittaker P."/>
            <person name="Naum M."/>
            <person name="McCarthy P.J."/>
            <person name="Lopez J.V."/>
            <person name="Fischer M."/>
            <person name="Brown E.W."/>
        </authorList>
    </citation>
    <scope>NUCLEOTIDE SEQUENCE [LARGE SCALE GENOMIC DNA]</scope>
    <source>
        <strain evidence="2 3">ATCC BAA-2122</strain>
    </source>
</reference>
<proteinExistence type="predicted"/>
<evidence type="ECO:0008006" key="4">
    <source>
        <dbReference type="Google" id="ProtNLM"/>
    </source>
</evidence>
<organism evidence="2 3">
    <name type="scientific">Vibrio caribbeanicus ATCC BAA-2122</name>
    <dbReference type="NCBI Taxonomy" id="796620"/>
    <lineage>
        <taxon>Bacteria</taxon>
        <taxon>Pseudomonadati</taxon>
        <taxon>Pseudomonadota</taxon>
        <taxon>Gammaproteobacteria</taxon>
        <taxon>Vibrionales</taxon>
        <taxon>Vibrionaceae</taxon>
        <taxon>Vibrio</taxon>
    </lineage>
</organism>